<dbReference type="EMBL" id="JAAAHW010005126">
    <property type="protein sequence ID" value="KAF9969796.1"/>
    <property type="molecule type" value="Genomic_DNA"/>
</dbReference>
<keyword evidence="10" id="KW-0732">Signal</keyword>
<organism evidence="11 12">
    <name type="scientific">Modicella reniformis</name>
    <dbReference type="NCBI Taxonomy" id="1440133"/>
    <lineage>
        <taxon>Eukaryota</taxon>
        <taxon>Fungi</taxon>
        <taxon>Fungi incertae sedis</taxon>
        <taxon>Mucoromycota</taxon>
        <taxon>Mortierellomycotina</taxon>
        <taxon>Mortierellomycetes</taxon>
        <taxon>Mortierellales</taxon>
        <taxon>Mortierellaceae</taxon>
        <taxon>Modicella</taxon>
    </lineage>
</organism>
<comment type="similarity">
    <text evidence="2 8">Belongs to the Mediator complex subunit 4 family.</text>
</comment>
<dbReference type="PANTHER" id="PTHR13208">
    <property type="entry name" value="MEDIATOR OF RNA POLYMERASE II TRANSCRIPTION SUBUNIT 4"/>
    <property type="match status" value="1"/>
</dbReference>
<reference evidence="11" key="1">
    <citation type="journal article" date="2020" name="Fungal Divers.">
        <title>Resolving the Mortierellaceae phylogeny through synthesis of multi-gene phylogenetics and phylogenomics.</title>
        <authorList>
            <person name="Vandepol N."/>
            <person name="Liber J."/>
            <person name="Desiro A."/>
            <person name="Na H."/>
            <person name="Kennedy M."/>
            <person name="Barry K."/>
            <person name="Grigoriev I.V."/>
            <person name="Miller A.N."/>
            <person name="O'Donnell K."/>
            <person name="Stajich J.E."/>
            <person name="Bonito G."/>
        </authorList>
    </citation>
    <scope>NUCLEOTIDE SEQUENCE</scope>
    <source>
        <strain evidence="11">MES-2147</strain>
    </source>
</reference>
<name>A0A9P6JFI0_9FUNG</name>
<dbReference type="Pfam" id="PF10018">
    <property type="entry name" value="Med4"/>
    <property type="match status" value="1"/>
</dbReference>
<evidence type="ECO:0000256" key="3">
    <source>
        <dbReference type="ARBA" id="ARBA00020629"/>
    </source>
</evidence>
<dbReference type="InterPro" id="IPR019258">
    <property type="entry name" value="Mediator_Med4"/>
</dbReference>
<evidence type="ECO:0000256" key="8">
    <source>
        <dbReference type="RuleBase" id="RU364141"/>
    </source>
</evidence>
<keyword evidence="6 8" id="KW-0539">Nucleus</keyword>
<dbReference type="PANTHER" id="PTHR13208:SF2">
    <property type="entry name" value="MEDIATOR OF RNA POLYMERASE II TRANSCRIPTION SUBUNIT 4"/>
    <property type="match status" value="1"/>
</dbReference>
<feature type="compositionally biased region" description="Low complexity" evidence="9">
    <location>
        <begin position="205"/>
        <end position="224"/>
    </location>
</feature>
<protein>
    <recommendedName>
        <fullName evidence="3 8">Mediator of RNA polymerase II transcription subunit 4</fullName>
    </recommendedName>
    <alternativeName>
        <fullName evidence="7 8">Mediator complex subunit 4</fullName>
    </alternativeName>
</protein>
<feature type="compositionally biased region" description="Acidic residues" evidence="9">
    <location>
        <begin position="173"/>
        <end position="190"/>
    </location>
</feature>
<comment type="caution">
    <text evidence="11">The sequence shown here is derived from an EMBL/GenBank/DDBJ whole genome shotgun (WGS) entry which is preliminary data.</text>
</comment>
<comment type="subcellular location">
    <subcellularLocation>
        <location evidence="1 8">Nucleus</location>
    </subcellularLocation>
</comment>
<evidence type="ECO:0000313" key="12">
    <source>
        <dbReference type="Proteomes" id="UP000749646"/>
    </source>
</evidence>
<gene>
    <name evidence="8" type="primary">MED4</name>
    <name evidence="11" type="ORF">BGZ65_011627</name>
</gene>
<dbReference type="OrthoDB" id="1929813at2759"/>
<feature type="region of interest" description="Disordered" evidence="9">
    <location>
        <begin position="164"/>
        <end position="239"/>
    </location>
</feature>
<dbReference type="AlphaFoldDB" id="A0A9P6JFI0"/>
<evidence type="ECO:0000256" key="1">
    <source>
        <dbReference type="ARBA" id="ARBA00004123"/>
    </source>
</evidence>
<evidence type="ECO:0000256" key="2">
    <source>
        <dbReference type="ARBA" id="ARBA00009626"/>
    </source>
</evidence>
<dbReference type="Proteomes" id="UP000749646">
    <property type="component" value="Unassembled WGS sequence"/>
</dbReference>
<evidence type="ECO:0000256" key="10">
    <source>
        <dbReference type="SAM" id="SignalP"/>
    </source>
</evidence>
<keyword evidence="4 8" id="KW-0805">Transcription regulation</keyword>
<evidence type="ECO:0000256" key="5">
    <source>
        <dbReference type="ARBA" id="ARBA00023163"/>
    </source>
</evidence>
<evidence type="ECO:0000256" key="9">
    <source>
        <dbReference type="SAM" id="MobiDB-lite"/>
    </source>
</evidence>
<evidence type="ECO:0000256" key="6">
    <source>
        <dbReference type="ARBA" id="ARBA00023242"/>
    </source>
</evidence>
<dbReference type="GO" id="GO:0006357">
    <property type="term" value="P:regulation of transcription by RNA polymerase II"/>
    <property type="evidence" value="ECO:0007669"/>
    <property type="project" value="InterPro"/>
</dbReference>
<keyword evidence="8" id="KW-0010">Activator</keyword>
<comment type="function">
    <text evidence="8">Component of the Mediator complex, a coactivator involved in the regulated transcription of nearly all RNA polymerase II-dependent genes. Mediator functions as a bridge to convey information from gene-specific regulatory proteins to the basal RNA polymerase II transcription machinery. Mediator is recruited to promoters by direct interactions with regulatory proteins and serves as a scaffold for the assembly of a functional preinitiation complex with RNA polymerase II and the general transcription factors.</text>
</comment>
<keyword evidence="5 8" id="KW-0804">Transcription</keyword>
<feature type="compositionally biased region" description="Acidic residues" evidence="9">
    <location>
        <begin position="225"/>
        <end position="239"/>
    </location>
</feature>
<proteinExistence type="inferred from homology"/>
<keyword evidence="12" id="KW-1185">Reference proteome</keyword>
<feature type="chain" id="PRO_5040205110" description="Mediator of RNA polymerase II transcription subunit 4" evidence="10">
    <location>
        <begin position="29"/>
        <end position="239"/>
    </location>
</feature>
<dbReference type="GO" id="GO:0070847">
    <property type="term" value="C:core mediator complex"/>
    <property type="evidence" value="ECO:0007669"/>
    <property type="project" value="TreeGrafter"/>
</dbReference>
<sequence length="239" mass="25401">AKSTANILTPLLIYVFVAVLFSPPPSLAEVSVSEIVAYANRLSNYSSAPPNFNPQDPNQPFEPPYPREVNMRAGILNQQHIPAAALVSLDGGTMPGTSGQPAPQAALTAALDQQQGAGLGIPPVAATQVPAPVPPGASVPFGVGFGTTETTVGTATNHIQRLANGGHILPQELLDDDDDDSGSSSEEEEFSLYGRTQHEEEQRRQQQQQQQQQQGQQQGQQGQQPDDEDAGDIFDLDLN</sequence>
<dbReference type="GO" id="GO:0016592">
    <property type="term" value="C:mediator complex"/>
    <property type="evidence" value="ECO:0007669"/>
    <property type="project" value="InterPro"/>
</dbReference>
<feature type="signal peptide" evidence="10">
    <location>
        <begin position="1"/>
        <end position="28"/>
    </location>
</feature>
<evidence type="ECO:0000256" key="7">
    <source>
        <dbReference type="ARBA" id="ARBA00031257"/>
    </source>
</evidence>
<evidence type="ECO:0000313" key="11">
    <source>
        <dbReference type="EMBL" id="KAF9969796.1"/>
    </source>
</evidence>
<feature type="non-terminal residue" evidence="11">
    <location>
        <position position="1"/>
    </location>
</feature>
<evidence type="ECO:0000256" key="4">
    <source>
        <dbReference type="ARBA" id="ARBA00023015"/>
    </source>
</evidence>
<dbReference type="GO" id="GO:0003712">
    <property type="term" value="F:transcription coregulator activity"/>
    <property type="evidence" value="ECO:0007669"/>
    <property type="project" value="InterPro"/>
</dbReference>
<accession>A0A9P6JFI0</accession>
<comment type="subunit">
    <text evidence="8">Component of the Mediator complex.</text>
</comment>